<organism evidence="1 2">
    <name type="scientific">Camellia lanceoleosa</name>
    <dbReference type="NCBI Taxonomy" id="1840588"/>
    <lineage>
        <taxon>Eukaryota</taxon>
        <taxon>Viridiplantae</taxon>
        <taxon>Streptophyta</taxon>
        <taxon>Embryophyta</taxon>
        <taxon>Tracheophyta</taxon>
        <taxon>Spermatophyta</taxon>
        <taxon>Magnoliopsida</taxon>
        <taxon>eudicotyledons</taxon>
        <taxon>Gunneridae</taxon>
        <taxon>Pentapetalae</taxon>
        <taxon>asterids</taxon>
        <taxon>Ericales</taxon>
        <taxon>Theaceae</taxon>
        <taxon>Camellia</taxon>
    </lineage>
</organism>
<comment type="caution">
    <text evidence="1">The sequence shown here is derived from an EMBL/GenBank/DDBJ whole genome shotgun (WGS) entry which is preliminary data.</text>
</comment>
<dbReference type="EMBL" id="CM045760">
    <property type="protein sequence ID" value="KAI8028613.1"/>
    <property type="molecule type" value="Genomic_DNA"/>
</dbReference>
<protein>
    <submittedName>
        <fullName evidence="1">Uncharacterized protein</fullName>
    </submittedName>
</protein>
<gene>
    <name evidence="1" type="ORF">LOK49_LG02G01080</name>
</gene>
<evidence type="ECO:0000313" key="2">
    <source>
        <dbReference type="Proteomes" id="UP001060215"/>
    </source>
</evidence>
<reference evidence="1 2" key="1">
    <citation type="journal article" date="2022" name="Plant J.">
        <title>Chromosome-level genome of Camellia lanceoleosa provides a valuable resource for understanding genome evolution and self-incompatibility.</title>
        <authorList>
            <person name="Gong W."/>
            <person name="Xiao S."/>
            <person name="Wang L."/>
            <person name="Liao Z."/>
            <person name="Chang Y."/>
            <person name="Mo W."/>
            <person name="Hu G."/>
            <person name="Li W."/>
            <person name="Zhao G."/>
            <person name="Zhu H."/>
            <person name="Hu X."/>
            <person name="Ji K."/>
            <person name="Xiang X."/>
            <person name="Song Q."/>
            <person name="Yuan D."/>
            <person name="Jin S."/>
            <person name="Zhang L."/>
        </authorList>
    </citation>
    <scope>NUCLEOTIDE SEQUENCE [LARGE SCALE GENOMIC DNA]</scope>
    <source>
        <strain evidence="1">SQ_2022a</strain>
    </source>
</reference>
<keyword evidence="2" id="KW-1185">Reference proteome</keyword>
<proteinExistence type="predicted"/>
<sequence>MLLPTPPGCVSSTTVCVSSGGCISSEHVNGVPIPGGHASEADNTLALVAFFRRPVFIPGTMNHVKLLSELRLTRNKSMQQLGANNTKLSNSPIGITTPNIKSTAMALTSHIQLKEKAVSYILDEDADVDEDADAHTKIHAHSNIIIFKIADVDVDVDEDA</sequence>
<name>A0ACC0IU47_9ERIC</name>
<accession>A0ACC0IU47</accession>
<evidence type="ECO:0000313" key="1">
    <source>
        <dbReference type="EMBL" id="KAI8028613.1"/>
    </source>
</evidence>
<dbReference type="Proteomes" id="UP001060215">
    <property type="component" value="Chromosome 3"/>
</dbReference>